<evidence type="ECO:0000259" key="1">
    <source>
        <dbReference type="SMART" id="SM00235"/>
    </source>
</evidence>
<dbReference type="EMBL" id="JELX01003981">
    <property type="protein sequence ID" value="KYF50764.1"/>
    <property type="molecule type" value="Genomic_DNA"/>
</dbReference>
<dbReference type="GO" id="GO:0006508">
    <property type="term" value="P:proteolysis"/>
    <property type="evidence" value="ECO:0007669"/>
    <property type="project" value="InterPro"/>
</dbReference>
<feature type="domain" description="Peptidase metallopeptidase" evidence="1">
    <location>
        <begin position="62"/>
        <end position="204"/>
    </location>
</feature>
<dbReference type="SUPFAM" id="SSF55486">
    <property type="entry name" value="Metalloproteases ('zincins'), catalytic domain"/>
    <property type="match status" value="1"/>
</dbReference>
<sequence>MIESGATGGPEIDEETRVCVDVFPPVDDDLARSGAAQGEQAASLDSVYAEDPGNPARIAVLKGKRWAPGQTLRIGFMGGGREVQRRVREVAELWTRHANLKFDFDDGPSAQIRIAFMRGEGSWSYIGRDCLSIRRDEPTMNLGWLTRSTPDEECSRVVLHEFGHALGCIHEHQNPDAGIPWDTEAVYKYYMGPPNRWKRADVDSNLFQRYARNVTQFSRFDPRSIMLYAIPKAHTLDRKARPGNSTLSETDIDFIQRMYPRAS</sequence>
<dbReference type="Gene3D" id="3.40.390.10">
    <property type="entry name" value="Collagenase (Catalytic Domain)"/>
    <property type="match status" value="1"/>
</dbReference>
<dbReference type="Pfam" id="PF01400">
    <property type="entry name" value="Astacin"/>
    <property type="match status" value="1"/>
</dbReference>
<dbReference type="Proteomes" id="UP000075604">
    <property type="component" value="Unassembled WGS sequence"/>
</dbReference>
<gene>
    <name evidence="2" type="ORF">BE04_15855</name>
</gene>
<protein>
    <recommendedName>
        <fullName evidence="1">Peptidase metallopeptidase domain-containing protein</fullName>
    </recommendedName>
</protein>
<comment type="caution">
    <text evidence="2">The sequence shown here is derived from an EMBL/GenBank/DDBJ whole genome shotgun (WGS) entry which is preliminary data.</text>
</comment>
<name>A0A150P4X8_SORCE</name>
<accession>A0A150P4X8</accession>
<dbReference type="GO" id="GO:0008270">
    <property type="term" value="F:zinc ion binding"/>
    <property type="evidence" value="ECO:0007669"/>
    <property type="project" value="InterPro"/>
</dbReference>
<dbReference type="AlphaFoldDB" id="A0A150P4X8"/>
<dbReference type="InterPro" id="IPR024079">
    <property type="entry name" value="MetalloPept_cat_dom_sf"/>
</dbReference>
<organism evidence="2 3">
    <name type="scientific">Sorangium cellulosum</name>
    <name type="common">Polyangium cellulosum</name>
    <dbReference type="NCBI Taxonomy" id="56"/>
    <lineage>
        <taxon>Bacteria</taxon>
        <taxon>Pseudomonadati</taxon>
        <taxon>Myxococcota</taxon>
        <taxon>Polyangia</taxon>
        <taxon>Polyangiales</taxon>
        <taxon>Polyangiaceae</taxon>
        <taxon>Sorangium</taxon>
    </lineage>
</organism>
<evidence type="ECO:0000313" key="3">
    <source>
        <dbReference type="Proteomes" id="UP000075604"/>
    </source>
</evidence>
<dbReference type="InterPro" id="IPR006026">
    <property type="entry name" value="Peptidase_Metallo"/>
</dbReference>
<dbReference type="GO" id="GO:0004222">
    <property type="term" value="F:metalloendopeptidase activity"/>
    <property type="evidence" value="ECO:0007669"/>
    <property type="project" value="InterPro"/>
</dbReference>
<reference evidence="2 3" key="1">
    <citation type="submission" date="2014-02" db="EMBL/GenBank/DDBJ databases">
        <title>The small core and large imbalanced accessory genome model reveals a collaborative survival strategy of Sorangium cellulosum strains in nature.</title>
        <authorList>
            <person name="Han K."/>
            <person name="Peng R."/>
            <person name="Blom J."/>
            <person name="Li Y.-Z."/>
        </authorList>
    </citation>
    <scope>NUCLEOTIDE SEQUENCE [LARGE SCALE GENOMIC DNA]</scope>
    <source>
        <strain evidence="2 3">So0157-18</strain>
    </source>
</reference>
<dbReference type="SMART" id="SM00235">
    <property type="entry name" value="ZnMc"/>
    <property type="match status" value="1"/>
</dbReference>
<dbReference type="CDD" id="cd04327">
    <property type="entry name" value="ZnMc_MMP_like_3"/>
    <property type="match status" value="1"/>
</dbReference>
<proteinExistence type="predicted"/>
<dbReference type="InterPro" id="IPR001506">
    <property type="entry name" value="Peptidase_M12A"/>
</dbReference>
<evidence type="ECO:0000313" key="2">
    <source>
        <dbReference type="EMBL" id="KYF50764.1"/>
    </source>
</evidence>